<dbReference type="EMBL" id="VYTZ01000009">
    <property type="protein sequence ID" value="KAA9376085.1"/>
    <property type="molecule type" value="Genomic_DNA"/>
</dbReference>
<dbReference type="RefSeq" id="WP_150936632.1">
    <property type="nucleotide sequence ID" value="NZ_VYTZ01000009.1"/>
</dbReference>
<protein>
    <submittedName>
        <fullName evidence="3">DUF4037 domain-containing protein</fullName>
    </submittedName>
</protein>
<sequence length="135" mass="14108">MRAADGPLRHGVVVAEPAGRLAGHLGFDPTGGVGLADWLAISTQALAEVTAGAVFHDGLGLLGPVRERLAWYPDDVWRYILACQRPRPGGSASATSPPTRPSGPCTTTWASRWTGGFTCWGGWSRRRGSARAGGA</sequence>
<dbReference type="Proteomes" id="UP000327011">
    <property type="component" value="Unassembled WGS sequence"/>
</dbReference>
<feature type="domain" description="DUF4037" evidence="2">
    <location>
        <begin position="38"/>
        <end position="84"/>
    </location>
</feature>
<evidence type="ECO:0000313" key="4">
    <source>
        <dbReference type="Proteomes" id="UP000327011"/>
    </source>
</evidence>
<keyword evidence="4" id="KW-1185">Reference proteome</keyword>
<organism evidence="3 4">
    <name type="scientific">Microbispora cellulosiformans</name>
    <dbReference type="NCBI Taxonomy" id="2614688"/>
    <lineage>
        <taxon>Bacteria</taxon>
        <taxon>Bacillati</taxon>
        <taxon>Actinomycetota</taxon>
        <taxon>Actinomycetes</taxon>
        <taxon>Streptosporangiales</taxon>
        <taxon>Streptosporangiaceae</taxon>
        <taxon>Microbispora</taxon>
    </lineage>
</organism>
<evidence type="ECO:0000313" key="3">
    <source>
        <dbReference type="EMBL" id="KAA9376085.1"/>
    </source>
</evidence>
<dbReference type="AlphaFoldDB" id="A0A5J5JZV5"/>
<comment type="caution">
    <text evidence="3">The sequence shown here is derived from an EMBL/GenBank/DDBJ whole genome shotgun (WGS) entry which is preliminary data.</text>
</comment>
<feature type="region of interest" description="Disordered" evidence="1">
    <location>
        <begin position="86"/>
        <end position="107"/>
    </location>
</feature>
<evidence type="ECO:0000259" key="2">
    <source>
        <dbReference type="Pfam" id="PF13228"/>
    </source>
</evidence>
<proteinExistence type="predicted"/>
<dbReference type="Pfam" id="PF13228">
    <property type="entry name" value="DUF4037"/>
    <property type="match status" value="1"/>
</dbReference>
<name>A0A5J5JZV5_9ACTN</name>
<gene>
    <name evidence="3" type="ORF">F5972_25590</name>
</gene>
<reference evidence="3 4" key="1">
    <citation type="submission" date="2019-09" db="EMBL/GenBank/DDBJ databases">
        <title>Screening of Novel Bioactive Compounds from Soil-Associated.</title>
        <authorList>
            <person name="Gong X."/>
        </authorList>
    </citation>
    <scope>NUCLEOTIDE SEQUENCE [LARGE SCALE GENOMIC DNA]</scope>
    <source>
        <strain evidence="3 4">Gxj-6</strain>
    </source>
</reference>
<accession>A0A5J5JZV5</accession>
<evidence type="ECO:0000256" key="1">
    <source>
        <dbReference type="SAM" id="MobiDB-lite"/>
    </source>
</evidence>
<dbReference type="InterPro" id="IPR025117">
    <property type="entry name" value="DUF4037"/>
</dbReference>